<dbReference type="RefSeq" id="WP_149470900.1">
    <property type="nucleotide sequence ID" value="NZ_QOKW01000020.1"/>
</dbReference>
<evidence type="ECO:0000313" key="8">
    <source>
        <dbReference type="EMBL" id="KAA0677922.1"/>
    </source>
</evidence>
<name>A0A9W7KR80_9PROT</name>
<evidence type="ECO:0000256" key="3">
    <source>
        <dbReference type="ARBA" id="ARBA00022741"/>
    </source>
</evidence>
<evidence type="ECO:0000256" key="2">
    <source>
        <dbReference type="ARBA" id="ARBA00022448"/>
    </source>
</evidence>
<dbReference type="InterPro" id="IPR017871">
    <property type="entry name" value="ABC_transporter-like_CS"/>
</dbReference>
<comment type="similarity">
    <text evidence="1">Belongs to the ABC transporter superfamily.</text>
</comment>
<dbReference type="Proteomes" id="UP000480854">
    <property type="component" value="Unassembled WGS sequence"/>
</dbReference>
<proteinExistence type="inferred from homology"/>
<dbReference type="FunFam" id="3.40.50.300:FF:000134">
    <property type="entry name" value="Iron-enterobactin ABC transporter ATP-binding protein"/>
    <property type="match status" value="1"/>
</dbReference>
<dbReference type="PANTHER" id="PTHR42794:SF1">
    <property type="entry name" value="HEMIN IMPORT ATP-BINDING PROTEIN HMUV"/>
    <property type="match status" value="1"/>
</dbReference>
<reference evidence="8 9" key="1">
    <citation type="submission" date="2018-07" db="EMBL/GenBank/DDBJ databases">
        <title>Genome sequence of Azospirillum sp. ATCC 49961.</title>
        <authorList>
            <person name="Sant'Anna F.H."/>
            <person name="Baldani J.I."/>
            <person name="Zilli J.E."/>
            <person name="Reis V.M."/>
            <person name="Hartmann A."/>
            <person name="Cruz L."/>
            <person name="de Souza E.M."/>
            <person name="de Oliveira Pedrosa F."/>
            <person name="Passaglia L.M.P."/>
        </authorList>
    </citation>
    <scope>NUCLEOTIDE SEQUENCE [LARGE SCALE GENOMIC DNA]</scope>
    <source>
        <strain evidence="8 9">ATCC 49961</strain>
    </source>
</reference>
<dbReference type="Gene3D" id="3.40.50.300">
    <property type="entry name" value="P-loop containing nucleotide triphosphate hydrolases"/>
    <property type="match status" value="1"/>
</dbReference>
<dbReference type="GO" id="GO:0016887">
    <property type="term" value="F:ATP hydrolysis activity"/>
    <property type="evidence" value="ECO:0007669"/>
    <property type="project" value="InterPro"/>
</dbReference>
<keyword evidence="2" id="KW-0813">Transport</keyword>
<keyword evidence="4 8" id="KW-0067">ATP-binding</keyword>
<evidence type="ECO:0000313" key="9">
    <source>
        <dbReference type="Proteomes" id="UP000480854"/>
    </source>
</evidence>
<feature type="domain" description="ABC transporter" evidence="7">
    <location>
        <begin position="23"/>
        <end position="256"/>
    </location>
</feature>
<dbReference type="CDD" id="cd03214">
    <property type="entry name" value="ABC_Iron-Siderophores_B12_Hemin"/>
    <property type="match status" value="1"/>
</dbReference>
<keyword evidence="3" id="KW-0547">Nucleotide-binding</keyword>
<organism evidence="8 9">
    <name type="scientific">Roseomonas genomospecies 6</name>
    <dbReference type="NCBI Taxonomy" id="214106"/>
    <lineage>
        <taxon>Bacteria</taxon>
        <taxon>Pseudomonadati</taxon>
        <taxon>Pseudomonadota</taxon>
        <taxon>Alphaproteobacteria</taxon>
        <taxon>Acetobacterales</taxon>
        <taxon>Roseomonadaceae</taxon>
        <taxon>Roseomonas</taxon>
    </lineage>
</organism>
<evidence type="ECO:0000256" key="5">
    <source>
        <dbReference type="ARBA" id="ARBA00022967"/>
    </source>
</evidence>
<gene>
    <name evidence="8" type="ORF">DS843_21525</name>
</gene>
<protein>
    <submittedName>
        <fullName evidence="8">ABC transporter ATP-binding protein</fullName>
    </submittedName>
</protein>
<dbReference type="InterPro" id="IPR027417">
    <property type="entry name" value="P-loop_NTPase"/>
</dbReference>
<comment type="caution">
    <text evidence="8">The sequence shown here is derived from an EMBL/GenBank/DDBJ whole genome shotgun (WGS) entry which is preliminary data.</text>
</comment>
<evidence type="ECO:0000256" key="4">
    <source>
        <dbReference type="ARBA" id="ARBA00022840"/>
    </source>
</evidence>
<comment type="function">
    <text evidence="6">Part of the ABC transporter complex HmuTUV involved in hemin import. Responsible for energy coupling to the transport system.</text>
</comment>
<dbReference type="GO" id="GO:0005524">
    <property type="term" value="F:ATP binding"/>
    <property type="evidence" value="ECO:0007669"/>
    <property type="project" value="UniProtKB-KW"/>
</dbReference>
<dbReference type="OrthoDB" id="9806726at2"/>
<dbReference type="Pfam" id="PF00005">
    <property type="entry name" value="ABC_tran"/>
    <property type="match status" value="1"/>
</dbReference>
<sequence>MARSPLPTPLSAPPVGAGVRPAIAVEGLHCRLGGRVVLSDIGFAVPEGGFLGILGPNGCGKTTLLRCLAGLQAPSAGRVRIEGDDPRALRPADLARRLALQAQDAAAALGFTVRDVVAMGRLAHRRSAFAGTGADDRAIVGDALARLELGTLADRPVEHLSGGERQRVMIARALAQRPRILLLDEPTNHLDIHHRFAVLDLVRSLGITVVATLHDVDLAAHWCDRVLLMADGRLQADAAPEEALTPERLTAVYRVAATVDRHPGDGRLRIDLSPLTDHRSLCRSP</sequence>
<dbReference type="PANTHER" id="PTHR42794">
    <property type="entry name" value="HEMIN IMPORT ATP-BINDING PROTEIN HMUV"/>
    <property type="match status" value="1"/>
</dbReference>
<keyword evidence="5" id="KW-1278">Translocase</keyword>
<dbReference type="InterPro" id="IPR003593">
    <property type="entry name" value="AAA+_ATPase"/>
</dbReference>
<evidence type="ECO:0000256" key="6">
    <source>
        <dbReference type="ARBA" id="ARBA00037066"/>
    </source>
</evidence>
<dbReference type="SUPFAM" id="SSF52540">
    <property type="entry name" value="P-loop containing nucleoside triphosphate hydrolases"/>
    <property type="match status" value="1"/>
</dbReference>
<dbReference type="EMBL" id="QOKW01000020">
    <property type="protein sequence ID" value="KAA0677922.1"/>
    <property type="molecule type" value="Genomic_DNA"/>
</dbReference>
<accession>A0A9W7KR80</accession>
<evidence type="ECO:0000259" key="7">
    <source>
        <dbReference type="PROSITE" id="PS50893"/>
    </source>
</evidence>
<dbReference type="AlphaFoldDB" id="A0A9W7KR80"/>
<dbReference type="PROSITE" id="PS00211">
    <property type="entry name" value="ABC_TRANSPORTER_1"/>
    <property type="match status" value="1"/>
</dbReference>
<evidence type="ECO:0000256" key="1">
    <source>
        <dbReference type="ARBA" id="ARBA00005417"/>
    </source>
</evidence>
<dbReference type="SMART" id="SM00382">
    <property type="entry name" value="AAA"/>
    <property type="match status" value="1"/>
</dbReference>
<dbReference type="InterPro" id="IPR003439">
    <property type="entry name" value="ABC_transporter-like_ATP-bd"/>
</dbReference>
<keyword evidence="9" id="KW-1185">Reference proteome</keyword>
<dbReference type="PROSITE" id="PS50893">
    <property type="entry name" value="ABC_TRANSPORTER_2"/>
    <property type="match status" value="1"/>
</dbReference>